<evidence type="ECO:0000313" key="2">
    <source>
        <dbReference type="EMBL" id="GEP59536.1"/>
    </source>
</evidence>
<feature type="transmembrane region" description="Helical" evidence="1">
    <location>
        <begin position="6"/>
        <end position="26"/>
    </location>
</feature>
<feature type="transmembrane region" description="Helical" evidence="1">
    <location>
        <begin position="38"/>
        <end position="56"/>
    </location>
</feature>
<keyword evidence="1" id="KW-1133">Transmembrane helix</keyword>
<keyword evidence="3" id="KW-1185">Reference proteome</keyword>
<comment type="caution">
    <text evidence="2">The sequence shown here is derived from an EMBL/GenBank/DDBJ whole genome shotgun (WGS) entry which is preliminary data.</text>
</comment>
<feature type="transmembrane region" description="Helical" evidence="1">
    <location>
        <begin position="62"/>
        <end position="82"/>
    </location>
</feature>
<feature type="transmembrane region" description="Helical" evidence="1">
    <location>
        <begin position="134"/>
        <end position="159"/>
    </location>
</feature>
<dbReference type="AlphaFoldDB" id="A0A512NKT1"/>
<dbReference type="RefSeq" id="WP_147154909.1">
    <property type="nucleotide sequence ID" value="NZ_BKAJ01000133.1"/>
</dbReference>
<protein>
    <recommendedName>
        <fullName evidence="4">DUF1453 domain-containing protein</fullName>
    </recommendedName>
</protein>
<keyword evidence="1" id="KW-0812">Transmembrane</keyword>
<evidence type="ECO:0000256" key="1">
    <source>
        <dbReference type="SAM" id="Phobius"/>
    </source>
</evidence>
<keyword evidence="1" id="KW-0472">Membrane</keyword>
<reference evidence="2 3" key="1">
    <citation type="submission" date="2019-07" db="EMBL/GenBank/DDBJ databases">
        <title>Whole genome shotgun sequence of Reyranella soli NBRC 108950.</title>
        <authorList>
            <person name="Hosoyama A."/>
            <person name="Uohara A."/>
            <person name="Ohji S."/>
            <person name="Ichikawa N."/>
        </authorList>
    </citation>
    <scope>NUCLEOTIDE SEQUENCE [LARGE SCALE GENOMIC DNA]</scope>
    <source>
        <strain evidence="2 3">NBRC 108950</strain>
    </source>
</reference>
<sequence>MPSVYQIVVNTPLWVWPLMLFVLWLGWRGLQPRVMPPARLAILPLVGVVTSITGIAQSLQPAIAAAGWATALLIALPLGWAIGTRRAVRLRPEDGRLEVAGGWFALGFGISIFVVRYALGVLSGVMPQLRAEPLWIVLSGSVGSVVTGIGLGWLANLLFRAYRRVEVSG</sequence>
<name>A0A512NKT1_9HYPH</name>
<organism evidence="2 3">
    <name type="scientific">Reyranella soli</name>
    <dbReference type="NCBI Taxonomy" id="1230389"/>
    <lineage>
        <taxon>Bacteria</taxon>
        <taxon>Pseudomonadati</taxon>
        <taxon>Pseudomonadota</taxon>
        <taxon>Alphaproteobacteria</taxon>
        <taxon>Hyphomicrobiales</taxon>
        <taxon>Reyranellaceae</taxon>
        <taxon>Reyranella</taxon>
    </lineage>
</organism>
<proteinExistence type="predicted"/>
<evidence type="ECO:0000313" key="3">
    <source>
        <dbReference type="Proteomes" id="UP000321058"/>
    </source>
</evidence>
<accession>A0A512NKT1</accession>
<dbReference type="Proteomes" id="UP000321058">
    <property type="component" value="Unassembled WGS sequence"/>
</dbReference>
<evidence type="ECO:0008006" key="4">
    <source>
        <dbReference type="Google" id="ProtNLM"/>
    </source>
</evidence>
<dbReference type="OrthoDB" id="3034721at2"/>
<feature type="transmembrane region" description="Helical" evidence="1">
    <location>
        <begin position="103"/>
        <end position="122"/>
    </location>
</feature>
<dbReference type="EMBL" id="BKAJ01000133">
    <property type="protein sequence ID" value="GEP59536.1"/>
    <property type="molecule type" value="Genomic_DNA"/>
</dbReference>
<gene>
    <name evidence="2" type="ORF">RSO01_67020</name>
</gene>